<keyword evidence="8" id="KW-0732">Signal</keyword>
<protein>
    <submittedName>
        <fullName evidence="9">Cytochrome c prime</fullName>
    </submittedName>
</protein>
<accession>A0A2P7QSY2</accession>
<keyword evidence="3 6" id="KW-0479">Metal-binding</keyword>
<organism evidence="9 10">
    <name type="scientific">Zobellella taiwanensis</name>
    <dbReference type="NCBI Taxonomy" id="347535"/>
    <lineage>
        <taxon>Bacteria</taxon>
        <taxon>Pseudomonadati</taxon>
        <taxon>Pseudomonadota</taxon>
        <taxon>Gammaproteobacteria</taxon>
        <taxon>Aeromonadales</taxon>
        <taxon>Aeromonadaceae</taxon>
        <taxon>Zobellella</taxon>
    </lineage>
</organism>
<dbReference type="InterPro" id="IPR002321">
    <property type="entry name" value="Cyt_c_II"/>
</dbReference>
<keyword evidence="10" id="KW-1185">Reference proteome</keyword>
<keyword evidence="1" id="KW-0813">Transport</keyword>
<reference evidence="9 10" key="1">
    <citation type="submission" date="2018-03" db="EMBL/GenBank/DDBJ databases">
        <title>The draft genome of Zobellella taiwanensis JCM 13381.</title>
        <authorList>
            <person name="Liu L."/>
            <person name="Li L."/>
            <person name="Wang T."/>
            <person name="Zhang X."/>
            <person name="Liang L."/>
        </authorList>
    </citation>
    <scope>NUCLEOTIDE SEQUENCE [LARGE SCALE GENOMIC DNA]</scope>
    <source>
        <strain evidence="9 10">JCM 13381</strain>
    </source>
</reference>
<evidence type="ECO:0000256" key="6">
    <source>
        <dbReference type="PIRSR" id="PIRSR000027-1"/>
    </source>
</evidence>
<feature type="chain" id="PRO_5015129469" evidence="8">
    <location>
        <begin position="24"/>
        <end position="153"/>
    </location>
</feature>
<name>A0A2P7QSY2_9GAMM</name>
<dbReference type="GO" id="GO:0042597">
    <property type="term" value="C:periplasmic space"/>
    <property type="evidence" value="ECO:0007669"/>
    <property type="project" value="InterPro"/>
</dbReference>
<dbReference type="Gene3D" id="1.20.120.10">
    <property type="entry name" value="Cytochrome c/b562"/>
    <property type="match status" value="1"/>
</dbReference>
<dbReference type="GO" id="GO:0005506">
    <property type="term" value="F:iron ion binding"/>
    <property type="evidence" value="ECO:0007669"/>
    <property type="project" value="InterPro"/>
</dbReference>
<evidence type="ECO:0000256" key="8">
    <source>
        <dbReference type="SAM" id="SignalP"/>
    </source>
</evidence>
<feature type="binding site" description="covalent" evidence="7">
    <location>
        <position position="144"/>
    </location>
    <ligand>
        <name>heme c</name>
        <dbReference type="ChEBI" id="CHEBI:61717"/>
    </ligand>
</feature>
<evidence type="ECO:0000256" key="5">
    <source>
        <dbReference type="ARBA" id="ARBA00023004"/>
    </source>
</evidence>
<evidence type="ECO:0000256" key="1">
    <source>
        <dbReference type="ARBA" id="ARBA00022448"/>
    </source>
</evidence>
<keyword evidence="2 7" id="KW-0349">Heme</keyword>
<feature type="binding site" description="axial binding residue" evidence="6">
    <location>
        <position position="148"/>
    </location>
    <ligand>
        <name>heme c</name>
        <dbReference type="ChEBI" id="CHEBI:61717"/>
    </ligand>
    <ligandPart>
        <name>Fe</name>
        <dbReference type="ChEBI" id="CHEBI:18248"/>
    </ligandPart>
</feature>
<gene>
    <name evidence="9" type="ORF">C7I36_10825</name>
</gene>
<dbReference type="InterPro" id="IPR010980">
    <property type="entry name" value="Cyt_c/b562"/>
</dbReference>
<dbReference type="AlphaFoldDB" id="A0A2P7QSY2"/>
<evidence type="ECO:0000313" key="10">
    <source>
        <dbReference type="Proteomes" id="UP000242181"/>
    </source>
</evidence>
<sequence>MLKKRLILAAVTGLFATTVAAQANLFKPDDAVKYRQSIYQVMSAQTSVMGAMVKGEVDFDAAALHQRALNLGNAASLLGDTYFPETRGESTSNLLDKAWDDMDGFQAKGQAFGSALQDLIAVSGEADFDAAKARPVVTKVLQSCKSCHDDYRK</sequence>
<dbReference type="Proteomes" id="UP000242181">
    <property type="component" value="Unassembled WGS sequence"/>
</dbReference>
<dbReference type="GO" id="GO:0020037">
    <property type="term" value="F:heme binding"/>
    <property type="evidence" value="ECO:0007669"/>
    <property type="project" value="InterPro"/>
</dbReference>
<evidence type="ECO:0000313" key="9">
    <source>
        <dbReference type="EMBL" id="PSJ41067.1"/>
    </source>
</evidence>
<feature type="signal peptide" evidence="8">
    <location>
        <begin position="1"/>
        <end position="23"/>
    </location>
</feature>
<dbReference type="GO" id="GO:0022900">
    <property type="term" value="P:electron transport chain"/>
    <property type="evidence" value="ECO:0007669"/>
    <property type="project" value="InterPro"/>
</dbReference>
<keyword evidence="5 6" id="KW-0408">Iron</keyword>
<evidence type="ECO:0000256" key="2">
    <source>
        <dbReference type="ARBA" id="ARBA00022617"/>
    </source>
</evidence>
<dbReference type="EMBL" id="PXYH01000014">
    <property type="protein sequence ID" value="PSJ41067.1"/>
    <property type="molecule type" value="Genomic_DNA"/>
</dbReference>
<dbReference type="InterPro" id="IPR012127">
    <property type="entry name" value="Cyt_c_prime"/>
</dbReference>
<dbReference type="OrthoDB" id="5520910at2"/>
<dbReference type="GO" id="GO:0009055">
    <property type="term" value="F:electron transfer activity"/>
    <property type="evidence" value="ECO:0007669"/>
    <property type="project" value="InterPro"/>
</dbReference>
<dbReference type="Pfam" id="PF01322">
    <property type="entry name" value="Cytochrom_C_2"/>
    <property type="match status" value="1"/>
</dbReference>
<proteinExistence type="predicted"/>
<comment type="PTM">
    <text evidence="7">Binds 1 heme group per subunit.</text>
</comment>
<evidence type="ECO:0000256" key="7">
    <source>
        <dbReference type="PIRSR" id="PIRSR000027-2"/>
    </source>
</evidence>
<dbReference type="SUPFAM" id="SSF47175">
    <property type="entry name" value="Cytochromes"/>
    <property type="match status" value="1"/>
</dbReference>
<dbReference type="RefSeq" id="WP_106453729.1">
    <property type="nucleotide sequence ID" value="NZ_PXYH01000014.1"/>
</dbReference>
<evidence type="ECO:0000256" key="4">
    <source>
        <dbReference type="ARBA" id="ARBA00022982"/>
    </source>
</evidence>
<dbReference type="PIRSF" id="PIRSF000027">
    <property type="entry name" value="Cytc_c_prime"/>
    <property type="match status" value="1"/>
</dbReference>
<evidence type="ECO:0000256" key="3">
    <source>
        <dbReference type="ARBA" id="ARBA00022723"/>
    </source>
</evidence>
<comment type="caution">
    <text evidence="9">The sequence shown here is derived from an EMBL/GenBank/DDBJ whole genome shotgun (WGS) entry which is preliminary data.</text>
</comment>
<keyword evidence="4" id="KW-0249">Electron transport</keyword>
<dbReference type="PROSITE" id="PS51009">
    <property type="entry name" value="CYTCII"/>
    <property type="match status" value="1"/>
</dbReference>
<feature type="binding site" description="covalent" evidence="7">
    <location>
        <position position="147"/>
    </location>
    <ligand>
        <name>heme c</name>
        <dbReference type="ChEBI" id="CHEBI:61717"/>
    </ligand>
</feature>